<accession>A0A0A9CGX6</accession>
<protein>
    <submittedName>
        <fullName evidence="1">Uncharacterized protein</fullName>
    </submittedName>
</protein>
<reference evidence="1" key="1">
    <citation type="submission" date="2014-09" db="EMBL/GenBank/DDBJ databases">
        <authorList>
            <person name="Magalhaes I.L.F."/>
            <person name="Oliveira U."/>
            <person name="Santos F.R."/>
            <person name="Vidigal T.H.D.A."/>
            <person name="Brescovit A.D."/>
            <person name="Santos A.J."/>
        </authorList>
    </citation>
    <scope>NUCLEOTIDE SEQUENCE</scope>
    <source>
        <tissue evidence="1">Shoot tissue taken approximately 20 cm above the soil surface</tissue>
    </source>
</reference>
<dbReference type="AlphaFoldDB" id="A0A0A9CGX6"/>
<name>A0A0A9CGX6_ARUDO</name>
<evidence type="ECO:0000313" key="1">
    <source>
        <dbReference type="EMBL" id="JAD70772.1"/>
    </source>
</evidence>
<proteinExistence type="predicted"/>
<sequence length="69" mass="7985">MTIVMKLALSMSYPLPTLLKKMVLLKRRTRHSSPLQEQCWMSMALRRSFGPKQSTRRVMLPTGFIFIGS</sequence>
<organism evidence="1">
    <name type="scientific">Arundo donax</name>
    <name type="common">Giant reed</name>
    <name type="synonym">Donax arundinaceus</name>
    <dbReference type="NCBI Taxonomy" id="35708"/>
    <lineage>
        <taxon>Eukaryota</taxon>
        <taxon>Viridiplantae</taxon>
        <taxon>Streptophyta</taxon>
        <taxon>Embryophyta</taxon>
        <taxon>Tracheophyta</taxon>
        <taxon>Spermatophyta</taxon>
        <taxon>Magnoliopsida</taxon>
        <taxon>Liliopsida</taxon>
        <taxon>Poales</taxon>
        <taxon>Poaceae</taxon>
        <taxon>PACMAD clade</taxon>
        <taxon>Arundinoideae</taxon>
        <taxon>Arundineae</taxon>
        <taxon>Arundo</taxon>
    </lineage>
</organism>
<reference evidence="1" key="2">
    <citation type="journal article" date="2015" name="Data Brief">
        <title>Shoot transcriptome of the giant reed, Arundo donax.</title>
        <authorList>
            <person name="Barrero R.A."/>
            <person name="Guerrero F.D."/>
            <person name="Moolhuijzen P."/>
            <person name="Goolsby J.A."/>
            <person name="Tidwell J."/>
            <person name="Bellgard S.E."/>
            <person name="Bellgard M.I."/>
        </authorList>
    </citation>
    <scope>NUCLEOTIDE SEQUENCE</scope>
    <source>
        <tissue evidence="1">Shoot tissue taken approximately 20 cm above the soil surface</tissue>
    </source>
</reference>
<dbReference type="EMBL" id="GBRH01227123">
    <property type="protein sequence ID" value="JAD70772.1"/>
    <property type="molecule type" value="Transcribed_RNA"/>
</dbReference>